<keyword evidence="10" id="KW-0998">Cell outer membrane</keyword>
<comment type="caution">
    <text evidence="13">The sequence shown here is derived from an EMBL/GenBank/DDBJ whole genome shotgun (WGS) entry which is preliminary data.</text>
</comment>
<evidence type="ECO:0000256" key="5">
    <source>
        <dbReference type="ARBA" id="ARBA00022692"/>
    </source>
</evidence>
<evidence type="ECO:0000259" key="12">
    <source>
        <dbReference type="Pfam" id="PF13609"/>
    </source>
</evidence>
<dbReference type="RefSeq" id="WP_087908852.1">
    <property type="nucleotide sequence ID" value="NZ_NAIA01000001.1"/>
</dbReference>
<feature type="signal peptide" evidence="11">
    <location>
        <begin position="1"/>
        <end position="20"/>
    </location>
</feature>
<gene>
    <name evidence="13" type="ORF">B6A14_02495</name>
</gene>
<keyword evidence="6 11" id="KW-0732">Signal</keyword>
<evidence type="ECO:0000256" key="3">
    <source>
        <dbReference type="ARBA" id="ARBA00022448"/>
    </source>
</evidence>
<name>A0A210S127_9BURK</name>
<evidence type="ECO:0000256" key="1">
    <source>
        <dbReference type="ARBA" id="ARBA00004571"/>
    </source>
</evidence>
<evidence type="ECO:0000256" key="6">
    <source>
        <dbReference type="ARBA" id="ARBA00022729"/>
    </source>
</evidence>
<dbReference type="EMBL" id="NAIA01000001">
    <property type="protein sequence ID" value="OWF66850.1"/>
    <property type="molecule type" value="Genomic_DNA"/>
</dbReference>
<keyword evidence="3" id="KW-0813">Transport</keyword>
<protein>
    <recommendedName>
        <fullName evidence="12">Porin domain-containing protein</fullName>
    </recommendedName>
</protein>
<dbReference type="PANTHER" id="PTHR34501:SF9">
    <property type="entry name" value="MAJOR OUTER MEMBRANE PROTEIN P.IA"/>
    <property type="match status" value="1"/>
</dbReference>
<sequence length="430" mass="44261">MKKSLLAVAAMTAFAGAAQAQSSVTVYGIVDAGYTGGNARATSGAGVTVKETVNRISNSMESGSRIGFRGNEDLGGGTSAIFTFEVGIQPAGNAGSNSTGLSADAAGAGTWSPNVRQAFVGLAKKGLGDARIGTQNTLFWEQAGSNTTGQLSQTYGSMLAPSTDGAFFTSASGGVNAGSQSAAYTARTTNTIRFATERMAGLIGKFSYTQSNLNRTQGVNAATEGTTNTSAGPTSNAVAGVAAGGQTGGNNNQSGYQFAADYVFQKANIQASYAAFTSENPYTVAAATPSATNNTAWGSGTQGNNVKDTQTLITGSYDFGILKAYAGWTNRKVESTLNSNAFLKRSAQEIGVRSFITPTIEGWASVGNGRYSSFGTGQPTANITGYQVGSNYWMSKRTNLYAIYGQNGTSSTTNGSYNLNQYSIGARHTF</sequence>
<evidence type="ECO:0000256" key="11">
    <source>
        <dbReference type="SAM" id="SignalP"/>
    </source>
</evidence>
<dbReference type="InterPro" id="IPR050298">
    <property type="entry name" value="Gram-neg_bact_OMP"/>
</dbReference>
<evidence type="ECO:0000256" key="7">
    <source>
        <dbReference type="ARBA" id="ARBA00023065"/>
    </source>
</evidence>
<feature type="domain" description="Porin" evidence="12">
    <location>
        <begin position="7"/>
        <end position="284"/>
    </location>
</feature>
<dbReference type="AlphaFoldDB" id="A0A210S127"/>
<evidence type="ECO:0000256" key="10">
    <source>
        <dbReference type="ARBA" id="ARBA00023237"/>
    </source>
</evidence>
<dbReference type="GO" id="GO:0009279">
    <property type="term" value="C:cell outer membrane"/>
    <property type="evidence" value="ECO:0007669"/>
    <property type="project" value="UniProtKB-SubCell"/>
</dbReference>
<dbReference type="InterPro" id="IPR033900">
    <property type="entry name" value="Gram_neg_porin_domain"/>
</dbReference>
<organism evidence="13 14">
    <name type="scientific">Polynucleobacter hirudinilacicola</name>
    <dbReference type="NCBI Taxonomy" id="1743166"/>
    <lineage>
        <taxon>Bacteria</taxon>
        <taxon>Pseudomonadati</taxon>
        <taxon>Pseudomonadota</taxon>
        <taxon>Betaproteobacteria</taxon>
        <taxon>Burkholderiales</taxon>
        <taxon>Burkholderiaceae</taxon>
        <taxon>Polynucleobacter</taxon>
    </lineage>
</organism>
<evidence type="ECO:0000313" key="14">
    <source>
        <dbReference type="Proteomes" id="UP000196880"/>
    </source>
</evidence>
<reference evidence="13 14" key="1">
    <citation type="submission" date="2017-03" db="EMBL/GenBank/DDBJ databases">
        <title>New species Polynucleobacter sp. MWH-EgelM1-30-B4.</title>
        <authorList>
            <person name="Hahn M.W."/>
        </authorList>
    </citation>
    <scope>NUCLEOTIDE SEQUENCE [LARGE SCALE GENOMIC DNA]</scope>
    <source>
        <strain evidence="13 14">MWH-EgelM1-30-B4</strain>
    </source>
</reference>
<comment type="subunit">
    <text evidence="2">Homotrimer.</text>
</comment>
<keyword evidence="8" id="KW-0626">Porin</keyword>
<dbReference type="InterPro" id="IPR023614">
    <property type="entry name" value="Porin_dom_sf"/>
</dbReference>
<keyword evidence="4" id="KW-1134">Transmembrane beta strand</keyword>
<keyword evidence="9" id="KW-0472">Membrane</keyword>
<dbReference type="CDD" id="cd00342">
    <property type="entry name" value="gram_neg_porins"/>
    <property type="match status" value="1"/>
</dbReference>
<evidence type="ECO:0000313" key="13">
    <source>
        <dbReference type="EMBL" id="OWF66850.1"/>
    </source>
</evidence>
<dbReference type="Gene3D" id="2.40.160.10">
    <property type="entry name" value="Porin"/>
    <property type="match status" value="1"/>
</dbReference>
<dbReference type="Proteomes" id="UP000196880">
    <property type="component" value="Unassembled WGS sequence"/>
</dbReference>
<dbReference type="GO" id="GO:0015288">
    <property type="term" value="F:porin activity"/>
    <property type="evidence" value="ECO:0007669"/>
    <property type="project" value="UniProtKB-KW"/>
</dbReference>
<dbReference type="SUPFAM" id="SSF56935">
    <property type="entry name" value="Porins"/>
    <property type="match status" value="1"/>
</dbReference>
<dbReference type="GO" id="GO:0006811">
    <property type="term" value="P:monoatomic ion transport"/>
    <property type="evidence" value="ECO:0007669"/>
    <property type="project" value="UniProtKB-KW"/>
</dbReference>
<dbReference type="Pfam" id="PF13609">
    <property type="entry name" value="Porin_4"/>
    <property type="match status" value="1"/>
</dbReference>
<feature type="chain" id="PRO_5012013035" description="Porin domain-containing protein" evidence="11">
    <location>
        <begin position="21"/>
        <end position="430"/>
    </location>
</feature>
<dbReference type="OrthoDB" id="8982743at2"/>
<keyword evidence="5" id="KW-0812">Transmembrane</keyword>
<keyword evidence="14" id="KW-1185">Reference proteome</keyword>
<accession>A0A210S127</accession>
<keyword evidence="7" id="KW-0406">Ion transport</keyword>
<dbReference type="GO" id="GO:0046930">
    <property type="term" value="C:pore complex"/>
    <property type="evidence" value="ECO:0007669"/>
    <property type="project" value="UniProtKB-KW"/>
</dbReference>
<evidence type="ECO:0000256" key="2">
    <source>
        <dbReference type="ARBA" id="ARBA00011233"/>
    </source>
</evidence>
<dbReference type="PANTHER" id="PTHR34501">
    <property type="entry name" value="PROTEIN YDDL-RELATED"/>
    <property type="match status" value="1"/>
</dbReference>
<proteinExistence type="predicted"/>
<evidence type="ECO:0000256" key="4">
    <source>
        <dbReference type="ARBA" id="ARBA00022452"/>
    </source>
</evidence>
<comment type="subcellular location">
    <subcellularLocation>
        <location evidence="1">Cell outer membrane</location>
        <topology evidence="1">Multi-pass membrane protein</topology>
    </subcellularLocation>
</comment>
<evidence type="ECO:0000256" key="9">
    <source>
        <dbReference type="ARBA" id="ARBA00023136"/>
    </source>
</evidence>
<evidence type="ECO:0000256" key="8">
    <source>
        <dbReference type="ARBA" id="ARBA00023114"/>
    </source>
</evidence>